<dbReference type="AlphaFoldDB" id="A0A1T4K1X2"/>
<dbReference type="Proteomes" id="UP000190423">
    <property type="component" value="Unassembled WGS sequence"/>
</dbReference>
<protein>
    <submittedName>
        <fullName evidence="1">Transposase</fullName>
    </submittedName>
</protein>
<evidence type="ECO:0000313" key="1">
    <source>
        <dbReference type="EMBL" id="SJZ36472.1"/>
    </source>
</evidence>
<accession>A0A1T4K1X2</accession>
<evidence type="ECO:0000313" key="2">
    <source>
        <dbReference type="Proteomes" id="UP000190423"/>
    </source>
</evidence>
<dbReference type="STRING" id="261392.SAMN02745149_00953"/>
<dbReference type="OrthoDB" id="291972at2"/>
<dbReference type="SUPFAM" id="SSF48295">
    <property type="entry name" value="TrpR-like"/>
    <property type="match status" value="1"/>
</dbReference>
<dbReference type="GO" id="GO:0043565">
    <property type="term" value="F:sequence-specific DNA binding"/>
    <property type="evidence" value="ECO:0007669"/>
    <property type="project" value="InterPro"/>
</dbReference>
<organism evidence="1 2">
    <name type="scientific">Treponema porcinum</name>
    <dbReference type="NCBI Taxonomy" id="261392"/>
    <lineage>
        <taxon>Bacteria</taxon>
        <taxon>Pseudomonadati</taxon>
        <taxon>Spirochaetota</taxon>
        <taxon>Spirochaetia</taxon>
        <taxon>Spirochaetales</taxon>
        <taxon>Treponemataceae</taxon>
        <taxon>Treponema</taxon>
    </lineage>
</organism>
<sequence length="108" mass="12457">MAKKRQSFSKDFKAKVTLEALREESTIQEIAVKYGVHPNQIPQWKAHAIAGMADIFERPNKKSEETRKQEEEKDSLLKTIGEQKVEIDFLKKSTSRYTATIQSCRLCL</sequence>
<dbReference type="EMBL" id="FUWG01000006">
    <property type="protein sequence ID" value="SJZ36472.1"/>
    <property type="molecule type" value="Genomic_DNA"/>
</dbReference>
<dbReference type="GO" id="GO:0006313">
    <property type="term" value="P:DNA transposition"/>
    <property type="evidence" value="ECO:0007669"/>
    <property type="project" value="InterPro"/>
</dbReference>
<gene>
    <name evidence="1" type="ORF">SAMN02745149_00953</name>
</gene>
<reference evidence="1 2" key="1">
    <citation type="submission" date="2017-02" db="EMBL/GenBank/DDBJ databases">
        <authorList>
            <person name="Peterson S.W."/>
        </authorList>
    </citation>
    <scope>NUCLEOTIDE SEQUENCE [LARGE SCALE GENOMIC DNA]</scope>
    <source>
        <strain evidence="1 2">ATCC BAA-908</strain>
    </source>
</reference>
<dbReference type="RefSeq" id="WP_078932853.1">
    <property type="nucleotide sequence ID" value="NZ_FUWG01000006.1"/>
</dbReference>
<keyword evidence="2" id="KW-1185">Reference proteome</keyword>
<dbReference type="InterPro" id="IPR010921">
    <property type="entry name" value="Trp_repressor/repl_initiator"/>
</dbReference>
<dbReference type="Pfam" id="PF01527">
    <property type="entry name" value="HTH_Tnp_1"/>
    <property type="match status" value="1"/>
</dbReference>
<dbReference type="InterPro" id="IPR002514">
    <property type="entry name" value="Transposase_8"/>
</dbReference>
<name>A0A1T4K1X2_TREPO</name>
<dbReference type="GeneID" id="78316253"/>
<proteinExistence type="predicted"/>
<dbReference type="GO" id="GO:0004803">
    <property type="term" value="F:transposase activity"/>
    <property type="evidence" value="ECO:0007669"/>
    <property type="project" value="InterPro"/>
</dbReference>